<proteinExistence type="predicted"/>
<dbReference type="Proteomes" id="UP000692954">
    <property type="component" value="Unassembled WGS sequence"/>
</dbReference>
<comment type="caution">
    <text evidence="1">The sequence shown here is derived from an EMBL/GenBank/DDBJ whole genome shotgun (WGS) entry which is preliminary data.</text>
</comment>
<dbReference type="AlphaFoldDB" id="A0A8S1RIN3"/>
<name>A0A8S1RIN3_9CILI</name>
<reference evidence="1" key="1">
    <citation type="submission" date="2021-01" db="EMBL/GenBank/DDBJ databases">
        <authorList>
            <consortium name="Genoscope - CEA"/>
            <person name="William W."/>
        </authorList>
    </citation>
    <scope>NUCLEOTIDE SEQUENCE</scope>
</reference>
<keyword evidence="2" id="KW-1185">Reference proteome</keyword>
<evidence type="ECO:0000313" key="2">
    <source>
        <dbReference type="Proteomes" id="UP000692954"/>
    </source>
</evidence>
<evidence type="ECO:0000313" key="1">
    <source>
        <dbReference type="EMBL" id="CAD8126900.1"/>
    </source>
</evidence>
<dbReference type="EMBL" id="CAJJDN010000171">
    <property type="protein sequence ID" value="CAD8126900.1"/>
    <property type="molecule type" value="Genomic_DNA"/>
</dbReference>
<protein>
    <submittedName>
        <fullName evidence="1">Uncharacterized protein</fullName>
    </submittedName>
</protein>
<sequence>MINYSINEEQEQDLQLNPNDCIFHVKNGITTDNKQQQTFSNFINPIDASYDESLKQQDKQEEINQQQVQKQKSFEKERDSMRLYVNRFQKNWGTIGLQILQESYQYSIDIDKKSSKDILKRILQDPTKSTHALKVLQNPLFYKEIEQLQNKPLQELMSILIGKFFKHVNQDKKKNYQSFIKLRKVDNHIDQLLRLLQNKIQFNTETRQMKKRSK</sequence>
<gene>
    <name evidence="1" type="ORF">PSON_ATCC_30995.1.T1710079</name>
</gene>
<organism evidence="1 2">
    <name type="scientific">Paramecium sonneborni</name>
    <dbReference type="NCBI Taxonomy" id="65129"/>
    <lineage>
        <taxon>Eukaryota</taxon>
        <taxon>Sar</taxon>
        <taxon>Alveolata</taxon>
        <taxon>Ciliophora</taxon>
        <taxon>Intramacronucleata</taxon>
        <taxon>Oligohymenophorea</taxon>
        <taxon>Peniculida</taxon>
        <taxon>Parameciidae</taxon>
        <taxon>Paramecium</taxon>
    </lineage>
</organism>
<accession>A0A8S1RIN3</accession>